<evidence type="ECO:0000313" key="2">
    <source>
        <dbReference type="Proteomes" id="UP000805649"/>
    </source>
</evidence>
<sequence>MHYQSVASLFFVAYACANPLRVRNDTASAPTASSAIPMPTAPATNIPYGVPIRSCTVKGTFALTFDDGPYQFTNHVLDLLAEAGAKATFFVNGQNHANIYDNQDIVKRIISDGHQLASHTWRHLNLTGQDDDIVIPEMTRLEDALIKIVGKYPTYMRPPFFEWTANTLETLKSLEYHVIHADVDSMDWNNASPVGNMASVDIFQSEVNAGGSLALAHDVYENTAVKLVPEFLRIVKEKNLKLVSVGECLGDPETNWYKTRRTFTPTATAASNPVSITSTAVPTGVTGPDGICGGDKGYICSAGYCCGGVGYCGRTESFCGEGCNPLFGECGIVL</sequence>
<protein>
    <submittedName>
        <fullName evidence="1">Polysaccharide deacetylase family protein</fullName>
    </submittedName>
</protein>
<name>A0ACC3YP06_COLTU</name>
<comment type="caution">
    <text evidence="1">The sequence shown here is derived from an EMBL/GenBank/DDBJ whole genome shotgun (WGS) entry which is preliminary data.</text>
</comment>
<gene>
    <name evidence="1" type="ORF">CTRU02_211845</name>
</gene>
<reference evidence="1 2" key="1">
    <citation type="journal article" date="2020" name="Phytopathology">
        <title>Genome Sequence Resources of Colletotrichum truncatum, C. plurivorum, C. musicola, and C. sojae: Four Species Pathogenic to Soybean (Glycine max).</title>
        <authorList>
            <person name="Rogerio F."/>
            <person name="Boufleur T.R."/>
            <person name="Ciampi-Guillardi M."/>
            <person name="Sukno S.A."/>
            <person name="Thon M.R."/>
            <person name="Massola Junior N.S."/>
            <person name="Baroncelli R."/>
        </authorList>
    </citation>
    <scope>NUCLEOTIDE SEQUENCE [LARGE SCALE GENOMIC DNA]</scope>
    <source>
        <strain evidence="1 2">CMES1059</strain>
    </source>
</reference>
<dbReference type="Proteomes" id="UP000805649">
    <property type="component" value="Unassembled WGS sequence"/>
</dbReference>
<keyword evidence="2" id="KW-1185">Reference proteome</keyword>
<proteinExistence type="predicted"/>
<evidence type="ECO:0000313" key="1">
    <source>
        <dbReference type="EMBL" id="KAL0932882.1"/>
    </source>
</evidence>
<dbReference type="EMBL" id="VUJX02000008">
    <property type="protein sequence ID" value="KAL0932882.1"/>
    <property type="molecule type" value="Genomic_DNA"/>
</dbReference>
<organism evidence="1 2">
    <name type="scientific">Colletotrichum truncatum</name>
    <name type="common">Anthracnose fungus</name>
    <name type="synonym">Colletotrichum capsici</name>
    <dbReference type="NCBI Taxonomy" id="5467"/>
    <lineage>
        <taxon>Eukaryota</taxon>
        <taxon>Fungi</taxon>
        <taxon>Dikarya</taxon>
        <taxon>Ascomycota</taxon>
        <taxon>Pezizomycotina</taxon>
        <taxon>Sordariomycetes</taxon>
        <taxon>Hypocreomycetidae</taxon>
        <taxon>Glomerellales</taxon>
        <taxon>Glomerellaceae</taxon>
        <taxon>Colletotrichum</taxon>
        <taxon>Colletotrichum truncatum species complex</taxon>
    </lineage>
</organism>
<accession>A0ACC3YP06</accession>